<reference evidence="1" key="1">
    <citation type="journal article" date="2015" name="Nature">
        <title>Complex archaea that bridge the gap between prokaryotes and eukaryotes.</title>
        <authorList>
            <person name="Spang A."/>
            <person name="Saw J.H."/>
            <person name="Jorgensen S.L."/>
            <person name="Zaremba-Niedzwiedzka K."/>
            <person name="Martijn J."/>
            <person name="Lind A.E."/>
            <person name="van Eijk R."/>
            <person name="Schleper C."/>
            <person name="Guy L."/>
            <person name="Ettema T.J."/>
        </authorList>
    </citation>
    <scope>NUCLEOTIDE SEQUENCE</scope>
</reference>
<protein>
    <submittedName>
        <fullName evidence="1">Uncharacterized protein</fullName>
    </submittedName>
</protein>
<comment type="caution">
    <text evidence="1">The sequence shown here is derived from an EMBL/GenBank/DDBJ whole genome shotgun (WGS) entry which is preliminary data.</text>
</comment>
<dbReference type="AlphaFoldDB" id="A0A0F9KTS9"/>
<gene>
    <name evidence="1" type="ORF">LCGC14_1362330</name>
</gene>
<name>A0A0F9KTS9_9ZZZZ</name>
<sequence length="284" mass="34713">MEYAKERKIEMKGEIEIFNKIMRVYFDSERFYIKKIKFRGIIVTIKSGIELGDWFNYFSQEKKKSALKGEIIDYEISDHTFRCKWKIGLNRGVVYFTDSYSINSNILIRNTYFEIKRGTYIGDLVQRWIIRSPKVFINNEEFNNDSNGRYNENIFRKEKKNEIYFKTNHQNIHINLISRDLKTKDLSYLPYIRSLPQKHYWVLHNRYKCLKGEECFIKGCINWYNKPIPELISKLLLNFSLFKNNYFGFNWSSIFREFKCFFYQVSHFYSILYRYYLRTKNFFG</sequence>
<proteinExistence type="predicted"/>
<evidence type="ECO:0000313" key="1">
    <source>
        <dbReference type="EMBL" id="KKM78201.1"/>
    </source>
</evidence>
<dbReference type="EMBL" id="LAZR01008527">
    <property type="protein sequence ID" value="KKM78201.1"/>
    <property type="molecule type" value="Genomic_DNA"/>
</dbReference>
<organism evidence="1">
    <name type="scientific">marine sediment metagenome</name>
    <dbReference type="NCBI Taxonomy" id="412755"/>
    <lineage>
        <taxon>unclassified sequences</taxon>
        <taxon>metagenomes</taxon>
        <taxon>ecological metagenomes</taxon>
    </lineage>
</organism>
<accession>A0A0F9KTS9</accession>